<organism evidence="8 9">
    <name type="scientific">Pontiella desulfatans</name>
    <dbReference type="NCBI Taxonomy" id="2750659"/>
    <lineage>
        <taxon>Bacteria</taxon>
        <taxon>Pseudomonadati</taxon>
        <taxon>Kiritimatiellota</taxon>
        <taxon>Kiritimatiellia</taxon>
        <taxon>Kiritimatiellales</taxon>
        <taxon>Pontiellaceae</taxon>
        <taxon>Pontiella</taxon>
    </lineage>
</organism>
<feature type="signal peptide" evidence="6">
    <location>
        <begin position="1"/>
        <end position="21"/>
    </location>
</feature>
<protein>
    <submittedName>
        <fullName evidence="8">Arylsulfatase</fullName>
    </submittedName>
</protein>
<keyword evidence="4" id="KW-0106">Calcium</keyword>
<dbReference type="GO" id="GO:0004065">
    <property type="term" value="F:arylsulfatase activity"/>
    <property type="evidence" value="ECO:0007669"/>
    <property type="project" value="TreeGrafter"/>
</dbReference>
<dbReference type="AlphaFoldDB" id="A0A6C2U617"/>
<evidence type="ECO:0000256" key="6">
    <source>
        <dbReference type="SAM" id="SignalP"/>
    </source>
</evidence>
<dbReference type="CDD" id="cd16144">
    <property type="entry name" value="ARS_like"/>
    <property type="match status" value="1"/>
</dbReference>
<evidence type="ECO:0000256" key="5">
    <source>
        <dbReference type="SAM" id="MobiDB-lite"/>
    </source>
</evidence>
<keyword evidence="3" id="KW-0378">Hydrolase</keyword>
<name>A0A6C2U617_PONDE</name>
<comment type="similarity">
    <text evidence="1">Belongs to the sulfatase family.</text>
</comment>
<dbReference type="InterPro" id="IPR017850">
    <property type="entry name" value="Alkaline_phosphatase_core_sf"/>
</dbReference>
<evidence type="ECO:0000259" key="7">
    <source>
        <dbReference type="Pfam" id="PF00884"/>
    </source>
</evidence>
<dbReference type="PANTHER" id="PTHR42693:SF53">
    <property type="entry name" value="ENDO-4-O-SULFATASE"/>
    <property type="match status" value="1"/>
</dbReference>
<dbReference type="InterPro" id="IPR050738">
    <property type="entry name" value="Sulfatase"/>
</dbReference>
<evidence type="ECO:0000313" key="8">
    <source>
        <dbReference type="EMBL" id="VGO15460.1"/>
    </source>
</evidence>
<evidence type="ECO:0000256" key="1">
    <source>
        <dbReference type="ARBA" id="ARBA00008779"/>
    </source>
</evidence>
<feature type="domain" description="Sulfatase N-terminal" evidence="7">
    <location>
        <begin position="26"/>
        <end position="345"/>
    </location>
</feature>
<sequence length="462" mass="51459">MFRSVAWIALLAGGFAAAAQAAPKKPNVLIILADDLGYADLSVQGCKQFKTPNIDRIFNEGVRFTQGYVANSVCAPSRAGLLTGRMGSSFGFESNLNHDLSSKPGSTVGLPLDQKTIADVLKAVGYENYCIGKWHLGDNQKLFHPLKRGFDAFCGLISGSRSYWALEKHDPIKTLMVDYGYMDEGQVEDFYVTDVLTDKAIHYLETRQKDQPFFMYLSYTAPHGPLEAKDDVLERLDYDFKNPKRKIYAGMVVNMDDNVGRVLNCLDDLGISENTLIVFLSDNGGPTDKNSSSNWPLRGMKGQLFEGGVRVPFGVCWKGTIPPGQVNNEPVISLDLLPTFAAISGADKKTTIETDGLNLMPLLMQRTGSLPGRTFYWRRGEKTQVAIREGKFKYHQNRRKGEEFLWNIEDDIGEKNNLVKEHPELASRMRAQYEKWETTLPPLGVGIGAPAPDEGKKSQKRK</sequence>
<dbReference type="GO" id="GO:0046872">
    <property type="term" value="F:metal ion binding"/>
    <property type="evidence" value="ECO:0007669"/>
    <property type="project" value="UniProtKB-KW"/>
</dbReference>
<dbReference type="Proteomes" id="UP000366872">
    <property type="component" value="Unassembled WGS sequence"/>
</dbReference>
<dbReference type="InterPro" id="IPR000917">
    <property type="entry name" value="Sulfatase_N"/>
</dbReference>
<feature type="region of interest" description="Disordered" evidence="5">
    <location>
        <begin position="441"/>
        <end position="462"/>
    </location>
</feature>
<keyword evidence="2" id="KW-0479">Metal-binding</keyword>
<evidence type="ECO:0000313" key="9">
    <source>
        <dbReference type="Proteomes" id="UP000366872"/>
    </source>
</evidence>
<gene>
    <name evidence="8" type="primary">atsA_212</name>
    <name evidence="8" type="ORF">PDESU_04043</name>
</gene>
<keyword evidence="6" id="KW-0732">Signal</keyword>
<evidence type="ECO:0000256" key="2">
    <source>
        <dbReference type="ARBA" id="ARBA00022723"/>
    </source>
</evidence>
<dbReference type="Gene3D" id="3.40.720.10">
    <property type="entry name" value="Alkaline Phosphatase, subunit A"/>
    <property type="match status" value="1"/>
</dbReference>
<dbReference type="Pfam" id="PF00884">
    <property type="entry name" value="Sulfatase"/>
    <property type="match status" value="1"/>
</dbReference>
<evidence type="ECO:0000256" key="4">
    <source>
        <dbReference type="ARBA" id="ARBA00022837"/>
    </source>
</evidence>
<dbReference type="Gene3D" id="3.30.1120.10">
    <property type="match status" value="1"/>
</dbReference>
<dbReference type="PROSITE" id="PS00523">
    <property type="entry name" value="SULFATASE_1"/>
    <property type="match status" value="1"/>
</dbReference>
<feature type="compositionally biased region" description="Basic and acidic residues" evidence="5">
    <location>
        <begin position="453"/>
        <end position="462"/>
    </location>
</feature>
<dbReference type="InterPro" id="IPR024607">
    <property type="entry name" value="Sulfatase_CS"/>
</dbReference>
<reference evidence="8 9" key="1">
    <citation type="submission" date="2019-04" db="EMBL/GenBank/DDBJ databases">
        <authorList>
            <person name="Van Vliet M D."/>
        </authorList>
    </citation>
    <scope>NUCLEOTIDE SEQUENCE [LARGE SCALE GENOMIC DNA]</scope>
    <source>
        <strain evidence="8 9">F1</strain>
    </source>
</reference>
<proteinExistence type="inferred from homology"/>
<feature type="chain" id="PRO_5028895171" evidence="6">
    <location>
        <begin position="22"/>
        <end position="462"/>
    </location>
</feature>
<dbReference type="RefSeq" id="WP_136081019.1">
    <property type="nucleotide sequence ID" value="NZ_CAAHFG010000002.1"/>
</dbReference>
<keyword evidence="9" id="KW-1185">Reference proteome</keyword>
<evidence type="ECO:0000256" key="3">
    <source>
        <dbReference type="ARBA" id="ARBA00022801"/>
    </source>
</evidence>
<dbReference type="PANTHER" id="PTHR42693">
    <property type="entry name" value="ARYLSULFATASE FAMILY MEMBER"/>
    <property type="match status" value="1"/>
</dbReference>
<dbReference type="SUPFAM" id="SSF53649">
    <property type="entry name" value="Alkaline phosphatase-like"/>
    <property type="match status" value="1"/>
</dbReference>
<accession>A0A6C2U617</accession>
<dbReference type="EMBL" id="CAAHFG010000002">
    <property type="protein sequence ID" value="VGO15460.1"/>
    <property type="molecule type" value="Genomic_DNA"/>
</dbReference>